<feature type="transmembrane region" description="Helical" evidence="14">
    <location>
        <begin position="322"/>
        <end position="345"/>
    </location>
</feature>
<comment type="caution">
    <text evidence="16">The sequence shown here is derived from an EMBL/GenBank/DDBJ whole genome shotgun (WGS) entry which is preliminary data.</text>
</comment>
<dbReference type="Pfam" id="PF09924">
    <property type="entry name" value="LPG_synthase_C"/>
    <property type="match status" value="1"/>
</dbReference>
<keyword evidence="6 14" id="KW-0808">Transferase</keyword>
<dbReference type="Proteomes" id="UP000287296">
    <property type="component" value="Unassembled WGS sequence"/>
</dbReference>
<dbReference type="GO" id="GO:0046677">
    <property type="term" value="P:response to antibiotic"/>
    <property type="evidence" value="ECO:0007669"/>
    <property type="project" value="UniProtKB-KW"/>
</dbReference>
<evidence type="ECO:0000259" key="15">
    <source>
        <dbReference type="Pfam" id="PF09924"/>
    </source>
</evidence>
<organism evidence="16 17">
    <name type="scientific">Siminovitchia terrae</name>
    <name type="common">Bacillus terrae</name>
    <dbReference type="NCBI Taxonomy" id="1914933"/>
    <lineage>
        <taxon>Bacteria</taxon>
        <taxon>Bacillati</taxon>
        <taxon>Bacillota</taxon>
        <taxon>Bacilli</taxon>
        <taxon>Bacillales</taxon>
        <taxon>Bacillaceae</taxon>
        <taxon>Siminovitchia</taxon>
    </lineage>
</organism>
<feature type="transmembrane region" description="Helical" evidence="14">
    <location>
        <begin position="129"/>
        <end position="153"/>
    </location>
</feature>
<dbReference type="InterPro" id="IPR051211">
    <property type="entry name" value="PG_lysyltransferase"/>
</dbReference>
<evidence type="ECO:0000256" key="9">
    <source>
        <dbReference type="ARBA" id="ARBA00023098"/>
    </source>
</evidence>
<evidence type="ECO:0000256" key="6">
    <source>
        <dbReference type="ARBA" id="ARBA00022679"/>
    </source>
</evidence>
<evidence type="ECO:0000256" key="14">
    <source>
        <dbReference type="RuleBase" id="RU363042"/>
    </source>
</evidence>
<comment type="subcellular location">
    <subcellularLocation>
        <location evidence="1 14">Cell membrane</location>
        <topology evidence="1 14">Multi-pass membrane protein</topology>
    </subcellularLocation>
</comment>
<keyword evidence="9 14" id="KW-0443">Lipid metabolism</keyword>
<comment type="function">
    <text evidence="14">Catalyzes the transfer of a lysyl group from L-lysyl-tRNA(Lys) to membrane-bound phosphatidylglycerol (PG), which produces lysylphosphatidylglycerol (LPG), a major component of the bacterial membrane with a positive net charge. LPG synthesis contributes to bacterial virulence as it is involved in the resistance mechanism against cationic antimicrobial peptides (CAMP) produces by the host's immune system (defensins, cathelicidins) and by the competing microorganisms.</text>
</comment>
<protein>
    <recommendedName>
        <fullName evidence="4 14">Phosphatidylglycerol lysyltransferase</fullName>
        <ecNumber evidence="3 14">2.3.2.3</ecNumber>
    </recommendedName>
    <alternativeName>
        <fullName evidence="12 14">Lysylphosphatidylglycerol synthase</fullName>
    </alternativeName>
</protein>
<evidence type="ECO:0000256" key="3">
    <source>
        <dbReference type="ARBA" id="ARBA00012014"/>
    </source>
</evidence>
<dbReference type="PANTHER" id="PTHR34697:SF2">
    <property type="entry name" value="PHOSPHATIDYLGLYCEROL LYSYLTRANSFERASE"/>
    <property type="match status" value="1"/>
</dbReference>
<feature type="transmembrane region" description="Helical" evidence="14">
    <location>
        <begin position="443"/>
        <end position="464"/>
    </location>
</feature>
<keyword evidence="11 14" id="KW-0046">Antibiotic resistance</keyword>
<evidence type="ECO:0000256" key="7">
    <source>
        <dbReference type="ARBA" id="ARBA00022692"/>
    </source>
</evidence>
<keyword evidence="5" id="KW-1003">Cell membrane</keyword>
<evidence type="ECO:0000256" key="1">
    <source>
        <dbReference type="ARBA" id="ARBA00004651"/>
    </source>
</evidence>
<evidence type="ECO:0000313" key="16">
    <source>
        <dbReference type="EMBL" id="RST57029.1"/>
    </source>
</evidence>
<feature type="transmembrane region" description="Helical" evidence="14">
    <location>
        <begin position="197"/>
        <end position="220"/>
    </location>
</feature>
<dbReference type="InterPro" id="IPR022791">
    <property type="entry name" value="L-PG_synthase/AglD"/>
</dbReference>
<dbReference type="PANTHER" id="PTHR34697">
    <property type="entry name" value="PHOSPHATIDYLGLYCEROL LYSYLTRANSFERASE"/>
    <property type="match status" value="1"/>
</dbReference>
<proteinExistence type="inferred from homology"/>
<evidence type="ECO:0000256" key="5">
    <source>
        <dbReference type="ARBA" id="ARBA00022475"/>
    </source>
</evidence>
<keyword evidence="7 14" id="KW-0812">Transmembrane</keyword>
<evidence type="ECO:0000256" key="11">
    <source>
        <dbReference type="ARBA" id="ARBA00023251"/>
    </source>
</evidence>
<evidence type="ECO:0000256" key="2">
    <source>
        <dbReference type="ARBA" id="ARBA00008627"/>
    </source>
</evidence>
<keyword evidence="8 14" id="KW-1133">Transmembrane helix</keyword>
<sequence>MNMQKMMINRIVSFLKIVFPLALLILAGYEIQKFAKGLDYGLLSREMAQIQFVDMAVTLLVVAAAIIPMFFYDVIMVKLLRVDTPKKKLVKQSLIANTFSNLIGFGGLIGLMIRTYFYRNHKMDKKTLLTTIASVSLFYLTGVSVLSWIILMGYRDIPLLVNTKWLYLAVIGVALYLPVLLFFVHRKHKHTEMDIKVRTQLVFVSLCEWGAIFIVIWFLARMLHIHISFHDLFPIFIVASCAGIVSMIPGGLGSFDLVFIWGTDYLGIQDEKVMVLLMMYRIGYFFIPFIIAGILFLKNYWDRWNVAWNNVPNSVVQTISHFILTVLVFVSGLILLLSASVPGILERLRAVEEFLSLPIMNVSHQLTVAAGFILLGLSRGIEYKVKWAYKITLAVLSGAAVLSLFKGLDYEEAIFLLVVVLLLRISKDRFYRESYVLTWGRTIFDIAVILIITSIYILVGYFSLPTAKVSLPTKLMPYVITDYQDLFFSAAIGLMIAFAVFAAGYLLGRSSKMVIEKSDFQEKEIFEHVKKFKGNVLTHLIYLHDKYIFWNSKKTVLFPYQLYADKLVILGDPVGERTDFPNAIEELQRVSDLYGYTPVFYEVSMDMLPSLHENGFDFFKLGEEGFVGLQEFSLSGKKMKGARAVFNKVKREGSNFQIIKPPFSRALFDDLKETSDEWLQGRREKGFSLGYFDESYLNKSDIAILKDSGGQIIGFASLMPVYDGETISVDLMRFKGGASSGTMDFIFLSLIEWAKESGYKKFNLGMAPLSNVGLSKYSFLGEKIAAQIYLHGQFFYHFQGLRKFKEKYVNEWEPKYLAYRKRSSLPITMLQAALLIGKKVQRSER</sequence>
<gene>
    <name evidence="14 16" type="primary">mprF</name>
    <name evidence="16" type="ORF">D5F11_024960</name>
</gene>
<dbReference type="EMBL" id="QYTW02000046">
    <property type="protein sequence ID" value="RST57029.1"/>
    <property type="molecule type" value="Genomic_DNA"/>
</dbReference>
<comment type="similarity">
    <text evidence="2 14">Belongs to the LPG synthase family.</text>
</comment>
<dbReference type="GO" id="GO:0005886">
    <property type="term" value="C:plasma membrane"/>
    <property type="evidence" value="ECO:0007669"/>
    <property type="project" value="UniProtKB-SubCell"/>
</dbReference>
<reference evidence="16 17" key="1">
    <citation type="submission" date="2018-12" db="EMBL/GenBank/DDBJ databases">
        <authorList>
            <person name="Sun L."/>
            <person name="Chen Z."/>
        </authorList>
    </citation>
    <scope>NUCLEOTIDE SEQUENCE [LARGE SCALE GENOMIC DNA]</scope>
    <source>
        <strain evidence="16 17">LMG 29736</strain>
    </source>
</reference>
<evidence type="ECO:0000256" key="4">
    <source>
        <dbReference type="ARBA" id="ARBA00021546"/>
    </source>
</evidence>
<dbReference type="GO" id="GO:0006629">
    <property type="term" value="P:lipid metabolic process"/>
    <property type="evidence" value="ECO:0007669"/>
    <property type="project" value="UniProtKB-KW"/>
</dbReference>
<dbReference type="OrthoDB" id="145485at2"/>
<evidence type="ECO:0000256" key="12">
    <source>
        <dbReference type="ARBA" id="ARBA00031899"/>
    </source>
</evidence>
<feature type="transmembrane region" description="Helical" evidence="14">
    <location>
        <begin position="357"/>
        <end position="375"/>
    </location>
</feature>
<feature type="transmembrane region" description="Helical" evidence="14">
    <location>
        <begin position="165"/>
        <end position="185"/>
    </location>
</feature>
<dbReference type="Pfam" id="PF03706">
    <property type="entry name" value="LPG_synthase_TM"/>
    <property type="match status" value="1"/>
</dbReference>
<dbReference type="NCBIfam" id="NF033480">
    <property type="entry name" value="bifunc_MprF"/>
    <property type="match status" value="1"/>
</dbReference>
<feature type="transmembrane region" description="Helical" evidence="14">
    <location>
        <begin position="232"/>
        <end position="262"/>
    </location>
</feature>
<evidence type="ECO:0000256" key="8">
    <source>
        <dbReference type="ARBA" id="ARBA00022989"/>
    </source>
</evidence>
<feature type="transmembrane region" description="Helical" evidence="14">
    <location>
        <begin position="282"/>
        <end position="301"/>
    </location>
</feature>
<dbReference type="GO" id="GO:0055091">
    <property type="term" value="P:phospholipid homeostasis"/>
    <property type="evidence" value="ECO:0007669"/>
    <property type="project" value="TreeGrafter"/>
</dbReference>
<evidence type="ECO:0000256" key="13">
    <source>
        <dbReference type="ARBA" id="ARBA00047540"/>
    </source>
</evidence>
<comment type="catalytic activity">
    <reaction evidence="13 14">
        <text>L-lysyl-tRNA(Lys) + a 1,2-diacyl-sn-glycero-3-phospho-(1'-sn-glycerol) = a 1,2-diacyl-sn-glycero-3-phospho-1'-(3'-O-L-lysyl)-sn-glycerol + tRNA(Lys)</text>
        <dbReference type="Rhea" id="RHEA:10668"/>
        <dbReference type="Rhea" id="RHEA-COMP:9696"/>
        <dbReference type="Rhea" id="RHEA-COMP:9697"/>
        <dbReference type="ChEBI" id="CHEBI:64716"/>
        <dbReference type="ChEBI" id="CHEBI:75792"/>
        <dbReference type="ChEBI" id="CHEBI:78442"/>
        <dbReference type="ChEBI" id="CHEBI:78529"/>
        <dbReference type="EC" id="2.3.2.3"/>
    </reaction>
</comment>
<dbReference type="InterPro" id="IPR016181">
    <property type="entry name" value="Acyl_CoA_acyltransferase"/>
</dbReference>
<accession>A0A429X0K5</accession>
<dbReference type="AlphaFoldDB" id="A0A429X0K5"/>
<keyword evidence="10 14" id="KW-0472">Membrane</keyword>
<evidence type="ECO:0000256" key="10">
    <source>
        <dbReference type="ARBA" id="ARBA00023136"/>
    </source>
</evidence>
<feature type="transmembrane region" description="Helical" evidence="14">
    <location>
        <begin position="486"/>
        <end position="507"/>
    </location>
</feature>
<dbReference type="SUPFAM" id="SSF55729">
    <property type="entry name" value="Acyl-CoA N-acyltransferases (Nat)"/>
    <property type="match status" value="1"/>
</dbReference>
<feature type="transmembrane region" description="Helical" evidence="14">
    <location>
        <begin position="94"/>
        <end position="117"/>
    </location>
</feature>
<feature type="domain" description="Phosphatidylglycerol lysyltransferase C-terminal" evidence="15">
    <location>
        <begin position="533"/>
        <end position="819"/>
    </location>
</feature>
<dbReference type="InterPro" id="IPR024320">
    <property type="entry name" value="LPG_synthase_C"/>
</dbReference>
<feature type="transmembrane region" description="Helical" evidence="14">
    <location>
        <begin position="52"/>
        <end position="74"/>
    </location>
</feature>
<evidence type="ECO:0000313" key="17">
    <source>
        <dbReference type="Proteomes" id="UP000287296"/>
    </source>
</evidence>
<name>A0A429X0K5_SIMTE</name>
<dbReference type="EC" id="2.3.2.3" evidence="3 14"/>
<dbReference type="GO" id="GO:0050071">
    <property type="term" value="F:phosphatidylglycerol lysyltransferase activity"/>
    <property type="evidence" value="ECO:0007669"/>
    <property type="project" value="UniProtKB-EC"/>
</dbReference>